<protein>
    <recommendedName>
        <fullName evidence="4">Flagellar assembly protein FliH</fullName>
    </recommendedName>
</protein>
<evidence type="ECO:0000256" key="8">
    <source>
        <dbReference type="ARBA" id="ARBA00022927"/>
    </source>
</evidence>
<evidence type="ECO:0000256" key="10">
    <source>
        <dbReference type="SAM" id="MobiDB-lite"/>
    </source>
</evidence>
<dbReference type="PANTHER" id="PTHR34982">
    <property type="entry name" value="YOP PROTEINS TRANSLOCATION PROTEIN L"/>
    <property type="match status" value="1"/>
</dbReference>
<feature type="region of interest" description="Disordered" evidence="10">
    <location>
        <begin position="1"/>
        <end position="44"/>
    </location>
</feature>
<proteinExistence type="inferred from homology"/>
<dbReference type="PRINTS" id="PR01003">
    <property type="entry name" value="FLGFLIH"/>
</dbReference>
<evidence type="ECO:0000256" key="5">
    <source>
        <dbReference type="ARBA" id="ARBA00022448"/>
    </source>
</evidence>
<dbReference type="STRING" id="1760988.SAMN02949497_2860"/>
<dbReference type="RefSeq" id="WP_085213763.1">
    <property type="nucleotide sequence ID" value="NZ_FXAM01000001.1"/>
</dbReference>
<evidence type="ECO:0000256" key="1">
    <source>
        <dbReference type="ARBA" id="ARBA00003041"/>
    </source>
</evidence>
<keyword evidence="6" id="KW-0963">Cytoplasm</keyword>
<dbReference type="EMBL" id="FXAM01000001">
    <property type="protein sequence ID" value="SMF95495.1"/>
    <property type="molecule type" value="Genomic_DNA"/>
</dbReference>
<evidence type="ECO:0000313" key="13">
    <source>
        <dbReference type="Proteomes" id="UP000192923"/>
    </source>
</evidence>
<keyword evidence="9" id="KW-1006">Bacterial flagellum protein export</keyword>
<accession>A0A1Y6D6F9</accession>
<dbReference type="GO" id="GO:0071973">
    <property type="term" value="P:bacterial-type flagellum-dependent cell motility"/>
    <property type="evidence" value="ECO:0007669"/>
    <property type="project" value="InterPro"/>
</dbReference>
<keyword evidence="8" id="KW-0653">Protein transport</keyword>
<dbReference type="GO" id="GO:0015031">
    <property type="term" value="P:protein transport"/>
    <property type="evidence" value="ECO:0007669"/>
    <property type="project" value="UniProtKB-KW"/>
</dbReference>
<feature type="compositionally biased region" description="Basic and acidic residues" evidence="10">
    <location>
        <begin position="99"/>
        <end position="108"/>
    </location>
</feature>
<dbReference type="GO" id="GO:0009288">
    <property type="term" value="C:bacterial-type flagellum"/>
    <property type="evidence" value="ECO:0007669"/>
    <property type="project" value="InterPro"/>
</dbReference>
<dbReference type="OrthoDB" id="6196089at2"/>
<evidence type="ECO:0000256" key="9">
    <source>
        <dbReference type="ARBA" id="ARBA00023225"/>
    </source>
</evidence>
<dbReference type="InterPro" id="IPR018035">
    <property type="entry name" value="Flagellar_FliH/T3SS_HrpE"/>
</dbReference>
<reference evidence="12 13" key="1">
    <citation type="submission" date="2016-12" db="EMBL/GenBank/DDBJ databases">
        <authorList>
            <person name="Song W.-J."/>
            <person name="Kurnit D.M."/>
        </authorList>
    </citation>
    <scope>NUCLEOTIDE SEQUENCE [LARGE SCALE GENOMIC DNA]</scope>
    <source>
        <strain evidence="12 13">175</strain>
    </source>
</reference>
<feature type="compositionally biased region" description="Acidic residues" evidence="10">
    <location>
        <begin position="31"/>
        <end position="42"/>
    </location>
</feature>
<dbReference type="PANTHER" id="PTHR34982:SF1">
    <property type="entry name" value="FLAGELLAR ASSEMBLY PROTEIN FLIH"/>
    <property type="match status" value="1"/>
</dbReference>
<evidence type="ECO:0000256" key="2">
    <source>
        <dbReference type="ARBA" id="ARBA00004496"/>
    </source>
</evidence>
<evidence type="ECO:0000259" key="11">
    <source>
        <dbReference type="Pfam" id="PF02108"/>
    </source>
</evidence>
<keyword evidence="12" id="KW-0969">Cilium</keyword>
<keyword evidence="7" id="KW-1005">Bacterial flagellum biogenesis</keyword>
<dbReference type="InterPro" id="IPR000563">
    <property type="entry name" value="Flag_FliH"/>
</dbReference>
<keyword evidence="13" id="KW-1185">Reference proteome</keyword>
<evidence type="ECO:0000256" key="7">
    <source>
        <dbReference type="ARBA" id="ARBA00022795"/>
    </source>
</evidence>
<keyword evidence="12" id="KW-0966">Cell projection</keyword>
<name>A0A1Y6D6F9_9GAMM</name>
<evidence type="ECO:0000256" key="4">
    <source>
        <dbReference type="ARBA" id="ARBA00016507"/>
    </source>
</evidence>
<dbReference type="GO" id="GO:0003774">
    <property type="term" value="F:cytoskeletal motor activity"/>
    <property type="evidence" value="ECO:0007669"/>
    <property type="project" value="InterPro"/>
</dbReference>
<feature type="region of interest" description="Disordered" evidence="10">
    <location>
        <begin position="76"/>
        <end position="108"/>
    </location>
</feature>
<sequence>MTLSKSSRLKPFTREELEALSPWQLPVMDAPEPEPEPEEEPVELPKMPTAEEIEAIQKQAHDEAAILGHQEGYERGHQEGREQGYNEGHNAGRNAGHQQGHDEGWQQGREEGWKRGHDEGWQQGHAEGQKIMLEAAARFEPLIDCLDQPLTLMDEQVEQELVTLAIALAKQLIRRELKTDPGQIVAVAREALAALPASARRVHLHLHPEDAELVRHALALRDSGPRWKIVEDPLMTRGGCRVLTETSHIDATLEKRLMTVIAQVLGGEREGDALL</sequence>
<dbReference type="Proteomes" id="UP000192923">
    <property type="component" value="Unassembled WGS sequence"/>
</dbReference>
<dbReference type="AlphaFoldDB" id="A0A1Y6D6F9"/>
<comment type="similarity">
    <text evidence="3">Belongs to the FliH family.</text>
</comment>
<keyword evidence="5" id="KW-0813">Transport</keyword>
<comment type="subcellular location">
    <subcellularLocation>
        <location evidence="2">Cytoplasm</location>
    </subcellularLocation>
</comment>
<dbReference type="InterPro" id="IPR051472">
    <property type="entry name" value="T3SS_Stator/FliH"/>
</dbReference>
<keyword evidence="12" id="KW-0282">Flagellum</keyword>
<evidence type="ECO:0000256" key="3">
    <source>
        <dbReference type="ARBA" id="ARBA00006602"/>
    </source>
</evidence>
<evidence type="ECO:0000313" key="12">
    <source>
        <dbReference type="EMBL" id="SMF95495.1"/>
    </source>
</evidence>
<gene>
    <name evidence="12" type="ORF">SAMN02949497_2860</name>
</gene>
<comment type="function">
    <text evidence="1">Needed for flagellar regrowth and assembly.</text>
</comment>
<feature type="domain" description="Flagellar assembly protein FliH/Type III secretion system HrpE" evidence="11">
    <location>
        <begin position="135"/>
        <end position="259"/>
    </location>
</feature>
<organism evidence="12 13">
    <name type="scientific">Methylomagnum ishizawai</name>
    <dbReference type="NCBI Taxonomy" id="1760988"/>
    <lineage>
        <taxon>Bacteria</taxon>
        <taxon>Pseudomonadati</taxon>
        <taxon>Pseudomonadota</taxon>
        <taxon>Gammaproteobacteria</taxon>
        <taxon>Methylococcales</taxon>
        <taxon>Methylococcaceae</taxon>
        <taxon>Methylomagnum</taxon>
    </lineage>
</organism>
<dbReference type="Pfam" id="PF02108">
    <property type="entry name" value="FliH"/>
    <property type="match status" value="1"/>
</dbReference>
<evidence type="ECO:0000256" key="6">
    <source>
        <dbReference type="ARBA" id="ARBA00022490"/>
    </source>
</evidence>
<dbReference type="GO" id="GO:0044781">
    <property type="term" value="P:bacterial-type flagellum organization"/>
    <property type="evidence" value="ECO:0007669"/>
    <property type="project" value="UniProtKB-KW"/>
</dbReference>
<dbReference type="GO" id="GO:0005829">
    <property type="term" value="C:cytosol"/>
    <property type="evidence" value="ECO:0007669"/>
    <property type="project" value="TreeGrafter"/>
</dbReference>